<gene>
    <name evidence="2" type="ORF">SO694_00047281</name>
</gene>
<keyword evidence="1" id="KW-0863">Zinc-finger</keyword>
<dbReference type="Gene3D" id="3.90.1150.220">
    <property type="match status" value="1"/>
</dbReference>
<keyword evidence="1" id="KW-0539">Nucleus</keyword>
<dbReference type="InterPro" id="IPR036388">
    <property type="entry name" value="WH-like_DNA-bd_sf"/>
</dbReference>
<comment type="subcellular location">
    <subcellularLocation>
        <location evidence="1">Nucleus</location>
    </subcellularLocation>
</comment>
<comment type="subunit">
    <text evidence="1">Component of the Smc5-Smc6 complex.</text>
</comment>
<keyword evidence="1" id="KW-0233">DNA recombination</keyword>
<comment type="catalytic activity">
    <reaction evidence="1">
        <text>S-ubiquitinyl-[E2 ubiquitin-conjugating enzyme]-L-cysteine + [acceptor protein]-L-lysine = [E2 ubiquitin-conjugating enzyme]-L-cysteine + N(6)-ubiquitinyl-[acceptor protein]-L-lysine.</text>
        <dbReference type="EC" id="2.3.2.27"/>
    </reaction>
</comment>
<keyword evidence="1" id="KW-0479">Metal-binding</keyword>
<evidence type="ECO:0000256" key="1">
    <source>
        <dbReference type="RuleBase" id="RU368018"/>
    </source>
</evidence>
<dbReference type="Gene3D" id="1.10.10.10">
    <property type="entry name" value="Winged helix-like DNA-binding domain superfamily/Winged helix DNA-binding domain"/>
    <property type="match status" value="1"/>
</dbReference>
<dbReference type="InterPro" id="IPR011513">
    <property type="entry name" value="Nse1"/>
</dbReference>
<evidence type="ECO:0000313" key="2">
    <source>
        <dbReference type="EMBL" id="KAK7249307.1"/>
    </source>
</evidence>
<keyword evidence="1" id="KW-0833">Ubl conjugation pathway</keyword>
<reference evidence="2 3" key="1">
    <citation type="submission" date="2024-03" db="EMBL/GenBank/DDBJ databases">
        <title>Aureococcus anophagefferens CCMP1851 and Kratosvirus quantuckense: Draft genome of a second virus-susceptible host strain in the model system.</title>
        <authorList>
            <person name="Chase E."/>
            <person name="Truchon A.R."/>
            <person name="Schepens W."/>
            <person name="Wilhelm S.W."/>
        </authorList>
    </citation>
    <scope>NUCLEOTIDE SEQUENCE [LARGE SCALE GENOMIC DNA]</scope>
    <source>
        <strain evidence="2 3">CCMP1851</strain>
    </source>
</reference>
<dbReference type="Proteomes" id="UP001363151">
    <property type="component" value="Unassembled WGS sequence"/>
</dbReference>
<keyword evidence="1" id="KW-0808">Transferase</keyword>
<dbReference type="PANTHER" id="PTHR20973:SF0">
    <property type="entry name" value="NON-STRUCTURAL MAINTENANCE OF CHROMOSOMES ELEMENT 1 HOMOLOG"/>
    <property type="match status" value="1"/>
</dbReference>
<accession>A0ABR1G8I8</accession>
<keyword evidence="1" id="KW-0862">Zinc</keyword>
<dbReference type="EC" id="2.3.2.27" evidence="1"/>
<comment type="caution">
    <text evidence="2">The sequence shown here is derived from an EMBL/GenBank/DDBJ whole genome shotgun (WGS) entry which is preliminary data.</text>
</comment>
<comment type="similarity">
    <text evidence="1">Belongs to the NSE1 family.</text>
</comment>
<keyword evidence="3" id="KW-1185">Reference proteome</keyword>
<protein>
    <recommendedName>
        <fullName evidence="1">Non-structural maintenance of chromosomes element 1 homolog</fullName>
        <ecNumber evidence="1">2.3.2.27</ecNumber>
    </recommendedName>
</protein>
<dbReference type="EMBL" id="JBBJCI010000080">
    <property type="protein sequence ID" value="KAK7249307.1"/>
    <property type="molecule type" value="Genomic_DNA"/>
</dbReference>
<proteinExistence type="inferred from homology"/>
<keyword evidence="1" id="KW-0227">DNA damage</keyword>
<dbReference type="PANTHER" id="PTHR20973">
    <property type="entry name" value="NON-SMC ELEMENT 1-RELATED"/>
    <property type="match status" value="1"/>
</dbReference>
<keyword evidence="1" id="KW-0234">DNA repair</keyword>
<organism evidence="2 3">
    <name type="scientific">Aureococcus anophagefferens</name>
    <name type="common">Harmful bloom alga</name>
    <dbReference type="NCBI Taxonomy" id="44056"/>
    <lineage>
        <taxon>Eukaryota</taxon>
        <taxon>Sar</taxon>
        <taxon>Stramenopiles</taxon>
        <taxon>Ochrophyta</taxon>
        <taxon>Pelagophyceae</taxon>
        <taxon>Pelagomonadales</taxon>
        <taxon>Pelagomonadaceae</taxon>
        <taxon>Aureococcus</taxon>
    </lineage>
</organism>
<evidence type="ECO:0000313" key="3">
    <source>
        <dbReference type="Proteomes" id="UP001363151"/>
    </source>
</evidence>
<sequence>MGLDQRQQLFLQALTQRKVMTEDEAGKVIDEIATDVLPGRGQSLRMALADINKELKKMDLEVRGYYTGKKVKDDQGDAHDEKVLALINLVSDDVAKVEGGRLTPDEVKLFTKMLARIAAGEDHEVPIDVLRDDKGKLTNPQFAEFAKSLVDARWLAKAPDDDVVSYGPRSYLELADIIREHGVEVPQMITY</sequence>
<dbReference type="Pfam" id="PF07574">
    <property type="entry name" value="SMC_Nse1"/>
    <property type="match status" value="1"/>
</dbReference>
<name>A0ABR1G8I8_AURAN</name>